<keyword evidence="2" id="KW-1185">Reference proteome</keyword>
<accession>A0AA88KVD5</accession>
<dbReference type="EMBL" id="JAVRJZ010000081">
    <property type="protein sequence ID" value="KAK2703676.1"/>
    <property type="molecule type" value="Genomic_DNA"/>
</dbReference>
<dbReference type="AlphaFoldDB" id="A0AA88KVD5"/>
<comment type="caution">
    <text evidence="1">The sequence shown here is derived from an EMBL/GenBank/DDBJ whole genome shotgun (WGS) entry which is preliminary data.</text>
</comment>
<protein>
    <submittedName>
        <fullName evidence="1">Uncharacterized protein</fullName>
    </submittedName>
</protein>
<dbReference type="Proteomes" id="UP001187531">
    <property type="component" value="Unassembled WGS sequence"/>
</dbReference>
<evidence type="ECO:0000313" key="2">
    <source>
        <dbReference type="Proteomes" id="UP001187531"/>
    </source>
</evidence>
<name>A0AA88KVD5_ARTSF</name>
<reference evidence="1" key="1">
    <citation type="submission" date="2023-07" db="EMBL/GenBank/DDBJ databases">
        <title>Chromosome-level genome assembly of Artemia franciscana.</title>
        <authorList>
            <person name="Jo E."/>
        </authorList>
    </citation>
    <scope>NUCLEOTIDE SEQUENCE</scope>
    <source>
        <tissue evidence="1">Whole body</tissue>
    </source>
</reference>
<organism evidence="1 2">
    <name type="scientific">Artemia franciscana</name>
    <name type="common">Brine shrimp</name>
    <name type="synonym">Artemia sanfranciscana</name>
    <dbReference type="NCBI Taxonomy" id="6661"/>
    <lineage>
        <taxon>Eukaryota</taxon>
        <taxon>Metazoa</taxon>
        <taxon>Ecdysozoa</taxon>
        <taxon>Arthropoda</taxon>
        <taxon>Crustacea</taxon>
        <taxon>Branchiopoda</taxon>
        <taxon>Anostraca</taxon>
        <taxon>Artemiidae</taxon>
        <taxon>Artemia</taxon>
    </lineage>
</organism>
<gene>
    <name evidence="1" type="ORF">QYM36_017972</name>
</gene>
<sequence length="87" mass="9934">MRFMPIVNINYYREFVKRNLPGLASMKGREPAKDVQSKPPSFMNARVENCPKEKAVTHQGKGKTKAVIVTFNCAKFLTFFCTHLSTH</sequence>
<evidence type="ECO:0000313" key="1">
    <source>
        <dbReference type="EMBL" id="KAK2703676.1"/>
    </source>
</evidence>
<proteinExistence type="predicted"/>